<dbReference type="PATRIC" id="fig|1293598.4.peg.1976"/>
<proteinExistence type="predicted"/>
<reference evidence="1 2" key="1">
    <citation type="journal article" date="2015" name="Genome Announc.">
        <title>Expanding the biotechnology potential of lactobacilli through comparative genomics of 213 strains and associated genera.</title>
        <authorList>
            <person name="Sun Z."/>
            <person name="Harris H.M."/>
            <person name="McCann A."/>
            <person name="Guo C."/>
            <person name="Argimon S."/>
            <person name="Zhang W."/>
            <person name="Yang X."/>
            <person name="Jeffery I.B."/>
            <person name="Cooney J.C."/>
            <person name="Kagawa T.F."/>
            <person name="Liu W."/>
            <person name="Song Y."/>
            <person name="Salvetti E."/>
            <person name="Wrobel A."/>
            <person name="Rasinkangas P."/>
            <person name="Parkhill J."/>
            <person name="Rea M.C."/>
            <person name="O'Sullivan O."/>
            <person name="Ritari J."/>
            <person name="Douillard F.P."/>
            <person name="Paul Ross R."/>
            <person name="Yang R."/>
            <person name="Briner A.E."/>
            <person name="Felis G.E."/>
            <person name="de Vos W.M."/>
            <person name="Barrangou R."/>
            <person name="Klaenhammer T.R."/>
            <person name="Caufield P.W."/>
            <person name="Cui Y."/>
            <person name="Zhang H."/>
            <person name="O'Toole P.W."/>
        </authorList>
    </citation>
    <scope>NUCLEOTIDE SEQUENCE [LARGE SCALE GENOMIC DNA]</scope>
    <source>
        <strain evidence="1 2">DSM 24301</strain>
    </source>
</reference>
<organism evidence="1 2">
    <name type="scientific">Lacticaseibacillus saniviri JCM 17471 = DSM 24301</name>
    <dbReference type="NCBI Taxonomy" id="1293598"/>
    <lineage>
        <taxon>Bacteria</taxon>
        <taxon>Bacillati</taxon>
        <taxon>Bacillota</taxon>
        <taxon>Bacilli</taxon>
        <taxon>Lactobacillales</taxon>
        <taxon>Lactobacillaceae</taxon>
        <taxon>Lacticaseibacillus</taxon>
    </lineage>
</organism>
<dbReference type="RefSeq" id="WP_054776879.1">
    <property type="nucleotide sequence ID" value="NZ_BBBX01000005.1"/>
</dbReference>
<comment type="caution">
    <text evidence="1">The sequence shown here is derived from an EMBL/GenBank/DDBJ whole genome shotgun (WGS) entry which is preliminary data.</text>
</comment>
<dbReference type="EMBL" id="JQCE01000048">
    <property type="protein sequence ID" value="KRO16182.1"/>
    <property type="molecule type" value="Genomic_DNA"/>
</dbReference>
<sequence length="92" mass="10749">MDMPTTVEELEQFIDARIENHKAERSTPAVRGFKRELEQWLSQLPSSDRNANRSAVYAVIKTQIGLKSIQSLKDEQTPEARELFEQYKQLFH</sequence>
<dbReference type="Proteomes" id="UP000050969">
    <property type="component" value="Unassembled WGS sequence"/>
</dbReference>
<gene>
    <name evidence="1" type="ORF">IV56_GL001898</name>
</gene>
<dbReference type="STRING" id="1293598.IV56_GL001898"/>
<evidence type="ECO:0000313" key="1">
    <source>
        <dbReference type="EMBL" id="KRO16182.1"/>
    </source>
</evidence>
<dbReference type="OrthoDB" id="9921578at2"/>
<protein>
    <submittedName>
        <fullName evidence="1">Uncharacterized protein</fullName>
    </submittedName>
</protein>
<name>A0A0R2MRH0_9LACO</name>
<dbReference type="AlphaFoldDB" id="A0A0R2MRH0"/>
<evidence type="ECO:0000313" key="2">
    <source>
        <dbReference type="Proteomes" id="UP000050969"/>
    </source>
</evidence>
<keyword evidence="2" id="KW-1185">Reference proteome</keyword>
<accession>A0A0R2MRH0</accession>